<dbReference type="GeneID" id="136082256"/>
<evidence type="ECO:0000313" key="2">
    <source>
        <dbReference type="RefSeq" id="XP_065656930.1"/>
    </source>
</evidence>
<organism evidence="1 2">
    <name type="scientific">Hydra vulgaris</name>
    <name type="common">Hydra</name>
    <name type="synonym">Hydra attenuata</name>
    <dbReference type="NCBI Taxonomy" id="6087"/>
    <lineage>
        <taxon>Eukaryota</taxon>
        <taxon>Metazoa</taxon>
        <taxon>Cnidaria</taxon>
        <taxon>Hydrozoa</taxon>
        <taxon>Hydroidolina</taxon>
        <taxon>Anthoathecata</taxon>
        <taxon>Aplanulata</taxon>
        <taxon>Hydridae</taxon>
        <taxon>Hydra</taxon>
    </lineage>
</organism>
<keyword evidence="1" id="KW-1185">Reference proteome</keyword>
<protein>
    <submittedName>
        <fullName evidence="2">Uncharacterized protein LOC136082256</fullName>
    </submittedName>
</protein>
<proteinExistence type="predicted"/>
<dbReference type="RefSeq" id="XP_065656930.1">
    <property type="nucleotide sequence ID" value="XM_065800858.1"/>
</dbReference>
<accession>A0ABM4C5R7</accession>
<dbReference type="Proteomes" id="UP001652625">
    <property type="component" value="Chromosome 07"/>
</dbReference>
<sequence length="368" mass="41426">MDSKLRLTKRKNVSIDKKIQRLYSTVAIKEDGIDTKTVVPTHWVNAEESIVYYPPRGKKTVGVYLSEWASPEPGWQEFMLLEFILECGSYETCQAMLNFLTEDENDDRPVSNILNPKERVPSPNLNVLKCTPSGSSSPIQMGVPLIPPWKKSKVGCVIQPRPNEDFQRSLDLESYHFNKNPTSFKIGDGGVSFKEMTNKQFQYAMLIKLELLQQNQIKIMERLDNMETQPKSGATDVGVIITIPHKDIKCFNEEEEILRASSSAMKNKITQIKAIGGATPRKTVKNVLNQLMVPQVQNLFSKDGLKGKLKFTATEHYKCIKEGLVSERTGYDAATIEALVGDLLKRALPKVKIVNDADVDDDDEEEAT</sequence>
<name>A0ABM4C5R7_HYDVU</name>
<gene>
    <name evidence="2" type="primary">LOC136082256</name>
</gene>
<evidence type="ECO:0000313" key="1">
    <source>
        <dbReference type="Proteomes" id="UP001652625"/>
    </source>
</evidence>
<reference evidence="2" key="1">
    <citation type="submission" date="2025-08" db="UniProtKB">
        <authorList>
            <consortium name="RefSeq"/>
        </authorList>
    </citation>
    <scope>IDENTIFICATION</scope>
</reference>